<sequence>MASVTVGEVSAMINAAIILIQLTLPLCIVLVLLGLLKNWETAATWSVAARIVQTSLWPTILDSDYAQTRGVRNRFVALSWIGTIAVLLVAVVGVTTPIGLTDTFELGEPQDVSFHYSRDPGSFGQGTAERDTYQYSRVCGGSVYMNCPGVNGGFETWVTENGTFSNFNKSTDIIDLRIPANITEVFTSATNGTTLSSVFDMQYRTYFHESTADENTIEPLQNNEPYTVGQLRTLQSLILSGNIEIVEGLIVDAKQGGVGLRNHTIPSRTQYGAEWEEDILWIEPVTECVDTNLTIEFEYAGTASSFNRTAKLFLVDNGGFVDLSPEFPFIDQNDTQKDPQLYASAYRAAAFNNALAAAFFNLTEGRKDSGKARMGARYNLARTESTSRTPTPPINEITIEGFTGSYLPFPPLSFNQSSRGDGLGPITQDNFTFVDEETRRYRPNDMANMSTVGIQVGMLMGAPHLTSGSNSLVLEPWSNWTQKMFACASATRASVKTIRFTIKNTTDLTDLSVVSVKDKTYPSDTDMPLWAIEKSNLTFSDYSPLWGIVDNRHEDSSNLHTRRKRDLWLPGGNNYKYGRLLSQTLDALPAGAHLAALASAYGVDAMDGGLTSGYSGKNDFALNVKWRDLTWSADSTPNIINLIWTDIMANFIVGTKSRLNASPSNDLRKRDTSSAPNAAKGSAQLLERRIVYDMRYAIPGIILLALWVVFIIIAIAFSFRISISGLKQFINQLAPGRLATNFLYGTRVNDGSYPVDASTREWSKTAGSLMVGFEQRDGEPAQVVSASATELTDQNIRERKGLVSSRLSVVAPEAIDGHDEILNSQRLPLSHALSRRAPVTERSATYNKPDNTAYQPVEQTRES</sequence>
<protein>
    <submittedName>
        <fullName evidence="3">Uncharacterized protein</fullName>
    </submittedName>
</protein>
<keyword evidence="2" id="KW-1133">Transmembrane helix</keyword>
<dbReference type="Proteomes" id="UP000224634">
    <property type="component" value="Unassembled WGS sequence"/>
</dbReference>
<feature type="transmembrane region" description="Helical" evidence="2">
    <location>
        <begin position="75"/>
        <end position="100"/>
    </location>
</feature>
<dbReference type="OrthoDB" id="3034003at2759"/>
<dbReference type="EMBL" id="PDNA01000238">
    <property type="protein sequence ID" value="PGH01330.1"/>
    <property type="molecule type" value="Genomic_DNA"/>
</dbReference>
<evidence type="ECO:0000256" key="1">
    <source>
        <dbReference type="SAM" id="MobiDB-lite"/>
    </source>
</evidence>
<organism evidence="3 4">
    <name type="scientific">Polytolypa hystricis (strain UAMH7299)</name>
    <dbReference type="NCBI Taxonomy" id="1447883"/>
    <lineage>
        <taxon>Eukaryota</taxon>
        <taxon>Fungi</taxon>
        <taxon>Dikarya</taxon>
        <taxon>Ascomycota</taxon>
        <taxon>Pezizomycotina</taxon>
        <taxon>Eurotiomycetes</taxon>
        <taxon>Eurotiomycetidae</taxon>
        <taxon>Onygenales</taxon>
        <taxon>Onygenales incertae sedis</taxon>
        <taxon>Polytolypa</taxon>
    </lineage>
</organism>
<keyword evidence="2" id="KW-0812">Transmembrane</keyword>
<evidence type="ECO:0000313" key="3">
    <source>
        <dbReference type="EMBL" id="PGH01330.1"/>
    </source>
</evidence>
<feature type="compositionally biased region" description="Polar residues" evidence="1">
    <location>
        <begin position="842"/>
        <end position="863"/>
    </location>
</feature>
<gene>
    <name evidence="3" type="ORF">AJ80_09020</name>
</gene>
<feature type="transmembrane region" description="Helical" evidence="2">
    <location>
        <begin position="696"/>
        <end position="719"/>
    </location>
</feature>
<feature type="region of interest" description="Disordered" evidence="1">
    <location>
        <begin position="835"/>
        <end position="863"/>
    </location>
</feature>
<evidence type="ECO:0000313" key="4">
    <source>
        <dbReference type="Proteomes" id="UP000224634"/>
    </source>
</evidence>
<keyword evidence="2" id="KW-0472">Membrane</keyword>
<proteinExistence type="predicted"/>
<accession>A0A2B7WXL2</accession>
<reference evidence="3 4" key="1">
    <citation type="submission" date="2017-10" db="EMBL/GenBank/DDBJ databases">
        <title>Comparative genomics in systemic dimorphic fungi from Ajellomycetaceae.</title>
        <authorList>
            <person name="Munoz J.F."/>
            <person name="Mcewen J.G."/>
            <person name="Clay O.K."/>
            <person name="Cuomo C.A."/>
        </authorList>
    </citation>
    <scope>NUCLEOTIDE SEQUENCE [LARGE SCALE GENOMIC DNA]</scope>
    <source>
        <strain evidence="3 4">UAMH7299</strain>
    </source>
</reference>
<name>A0A2B7WXL2_POLH7</name>
<dbReference type="AlphaFoldDB" id="A0A2B7WXL2"/>
<comment type="caution">
    <text evidence="3">The sequence shown here is derived from an EMBL/GenBank/DDBJ whole genome shotgun (WGS) entry which is preliminary data.</text>
</comment>
<dbReference type="STRING" id="1447883.A0A2B7WXL2"/>
<evidence type="ECO:0000256" key="2">
    <source>
        <dbReference type="SAM" id="Phobius"/>
    </source>
</evidence>
<feature type="transmembrane region" description="Helical" evidence="2">
    <location>
        <begin position="12"/>
        <end position="36"/>
    </location>
</feature>
<keyword evidence="4" id="KW-1185">Reference proteome</keyword>